<feature type="chain" id="PRO_5046959294" description="Lipoprotein" evidence="1">
    <location>
        <begin position="24"/>
        <end position="179"/>
    </location>
</feature>
<evidence type="ECO:0008006" key="4">
    <source>
        <dbReference type="Google" id="ProtNLM"/>
    </source>
</evidence>
<dbReference type="EMBL" id="CP118868">
    <property type="protein sequence ID" value="WEG35853.1"/>
    <property type="molecule type" value="Genomic_DNA"/>
</dbReference>
<keyword evidence="1" id="KW-0732">Signal</keyword>
<protein>
    <recommendedName>
        <fullName evidence="4">Lipoprotein</fullName>
    </recommendedName>
</protein>
<feature type="signal peptide" evidence="1">
    <location>
        <begin position="1"/>
        <end position="23"/>
    </location>
</feature>
<evidence type="ECO:0000256" key="1">
    <source>
        <dbReference type="SAM" id="SignalP"/>
    </source>
</evidence>
<sequence length="179" mass="20097">MRKKLKIWNYILASLLLCSLLTACGNNGDLKPENSQALLQNLVPQMDGSLTCRFRKDKGVIITLSGGYSKYNLQTNEKSKQDFQAFKQQMLQLSAIKFNLQTSTGKDADKQPAVCYVIVDNATAAVSLSDDCLTVTYKGKKYSYTPAEKDKTKFQAIFSQVKARFIPELVQDLQNYSDK</sequence>
<proteinExistence type="predicted"/>
<dbReference type="RefSeq" id="WP_315571924.1">
    <property type="nucleotide sequence ID" value="NZ_CP118868.1"/>
</dbReference>
<dbReference type="PROSITE" id="PS51257">
    <property type="entry name" value="PROKAR_LIPOPROTEIN"/>
    <property type="match status" value="1"/>
</dbReference>
<accession>A0ABY8C987</accession>
<dbReference type="Proteomes" id="UP001220478">
    <property type="component" value="Chromosome"/>
</dbReference>
<organism evidence="2 3">
    <name type="scientific">Amygdalobacter indicium</name>
    <dbReference type="NCBI Taxonomy" id="3029272"/>
    <lineage>
        <taxon>Bacteria</taxon>
        <taxon>Bacillati</taxon>
        <taxon>Bacillota</taxon>
        <taxon>Clostridia</taxon>
        <taxon>Eubacteriales</taxon>
        <taxon>Oscillospiraceae</taxon>
        <taxon>Amygdalobacter</taxon>
    </lineage>
</organism>
<evidence type="ECO:0000313" key="2">
    <source>
        <dbReference type="EMBL" id="WEG35853.1"/>
    </source>
</evidence>
<gene>
    <name evidence="2" type="ORF">PYS61_01420</name>
</gene>
<keyword evidence="3" id="KW-1185">Reference proteome</keyword>
<reference evidence="2 3" key="1">
    <citation type="submission" date="2023-02" db="EMBL/GenBank/DDBJ databases">
        <title>Novel Oscillospiraceae bacterial genomes.</title>
        <authorList>
            <person name="Srinivasan S."/>
            <person name="Austin M.N."/>
            <person name="Fiedler T.L."/>
            <person name="Strenk S.M."/>
            <person name="Agnew K.J."/>
            <person name="Nagana Gowda G.A."/>
            <person name="Raftery D."/>
            <person name="Beamer M.A."/>
            <person name="Achilles S.L."/>
            <person name="Wiesenfeld H.C."/>
            <person name="Fredricks D.N."/>
            <person name="Hillier S.L."/>
        </authorList>
    </citation>
    <scope>NUCLEOTIDE SEQUENCE [LARGE SCALE GENOMIC DNA]</scope>
    <source>
        <strain evidence="2 3">CHIC02 1186E3-8</strain>
    </source>
</reference>
<name>A0ABY8C987_9FIRM</name>
<evidence type="ECO:0000313" key="3">
    <source>
        <dbReference type="Proteomes" id="UP001220478"/>
    </source>
</evidence>